<feature type="domain" description="OmpR/PhoB-type" evidence="14">
    <location>
        <begin position="133"/>
        <end position="232"/>
    </location>
</feature>
<keyword evidence="3 10" id="KW-0597">Phosphoprotein</keyword>
<keyword evidence="15" id="KW-0614">Plasmid</keyword>
<dbReference type="SMART" id="SM00448">
    <property type="entry name" value="REC"/>
    <property type="match status" value="1"/>
</dbReference>
<dbReference type="PROSITE" id="PS50110">
    <property type="entry name" value="RESPONSE_REGULATORY"/>
    <property type="match status" value="1"/>
</dbReference>
<evidence type="ECO:0000256" key="1">
    <source>
        <dbReference type="ARBA" id="ARBA00004496"/>
    </source>
</evidence>
<evidence type="ECO:0000256" key="10">
    <source>
        <dbReference type="PROSITE-ProRule" id="PRU00169"/>
    </source>
</evidence>
<dbReference type="EMBL" id="AB092817">
    <property type="protein sequence ID" value="BAD86532.1"/>
    <property type="molecule type" value="Genomic_DNA"/>
</dbReference>
<dbReference type="Gene3D" id="1.10.10.10">
    <property type="entry name" value="Winged helix-like DNA-binding domain superfamily/Winged helix DNA-binding domain"/>
    <property type="match status" value="1"/>
</dbReference>
<evidence type="ECO:0000256" key="9">
    <source>
        <dbReference type="ARBA" id="ARBA00040348"/>
    </source>
</evidence>
<evidence type="ECO:0000256" key="4">
    <source>
        <dbReference type="ARBA" id="ARBA00022606"/>
    </source>
</evidence>
<geneLocation type="plasmid" evidence="15">
    <name>pMS97</name>
</geneLocation>
<evidence type="ECO:0000256" key="6">
    <source>
        <dbReference type="ARBA" id="ARBA00023015"/>
    </source>
</evidence>
<evidence type="ECO:0000256" key="3">
    <source>
        <dbReference type="ARBA" id="ARBA00022553"/>
    </source>
</evidence>
<dbReference type="InterPro" id="IPR036388">
    <property type="entry name" value="WH-like_DNA-bd_sf"/>
</dbReference>
<evidence type="ECO:0000256" key="8">
    <source>
        <dbReference type="ARBA" id="ARBA00023163"/>
    </source>
</evidence>
<dbReference type="InterPro" id="IPR001789">
    <property type="entry name" value="Sig_transdc_resp-reg_receiver"/>
</dbReference>
<dbReference type="AlphaFoldDB" id="Q5KTV1"/>
<feature type="coiled-coil region" evidence="12">
    <location>
        <begin position="108"/>
        <end position="135"/>
    </location>
</feature>
<organism evidence="15">
    <name type="scientific">Staphylococcus aureus</name>
    <dbReference type="NCBI Taxonomy" id="1280"/>
    <lineage>
        <taxon>Bacteria</taxon>
        <taxon>Bacillati</taxon>
        <taxon>Bacillota</taxon>
        <taxon>Bacilli</taxon>
        <taxon>Bacillales</taxon>
        <taxon>Staphylococcaceae</taxon>
        <taxon>Staphylococcus</taxon>
    </lineage>
</organism>
<proteinExistence type="predicted"/>
<keyword evidence="7 11" id="KW-0238">DNA-binding</keyword>
<dbReference type="SUPFAM" id="SSF52172">
    <property type="entry name" value="CheY-like"/>
    <property type="match status" value="1"/>
</dbReference>
<reference evidence="15" key="1">
    <citation type="submission" date="2002-10" db="EMBL/GenBank/DDBJ databases">
        <title>Nucleotide sequence of PstI fragment A of pMS97 isolated from Staphylococcus aureus.</title>
        <authorList>
            <person name="Matsuoka M."/>
        </authorList>
    </citation>
    <scope>NUCLEOTIDE SEQUENCE</scope>
    <source>
        <plasmid evidence="15">pMS97</plasmid>
    </source>
</reference>
<dbReference type="Gene3D" id="3.40.50.2300">
    <property type="match status" value="1"/>
</dbReference>
<dbReference type="SMART" id="SM00862">
    <property type="entry name" value="Trans_reg_C"/>
    <property type="match status" value="1"/>
</dbReference>
<dbReference type="Pfam" id="PF00072">
    <property type="entry name" value="Response_reg"/>
    <property type="match status" value="1"/>
</dbReference>
<keyword evidence="5" id="KW-0902">Two-component regulatory system</keyword>
<evidence type="ECO:0000256" key="12">
    <source>
        <dbReference type="SAM" id="Coils"/>
    </source>
</evidence>
<dbReference type="InterPro" id="IPR039420">
    <property type="entry name" value="WalR-like"/>
</dbReference>
<evidence type="ECO:0000259" key="13">
    <source>
        <dbReference type="PROSITE" id="PS50110"/>
    </source>
</evidence>
<dbReference type="FunFam" id="1.10.10.10:FF:000018">
    <property type="entry name" value="DNA-binding response regulator ResD"/>
    <property type="match status" value="1"/>
</dbReference>
<dbReference type="PANTHER" id="PTHR48111:SF2">
    <property type="entry name" value="RESPONSE REGULATOR SAER"/>
    <property type="match status" value="1"/>
</dbReference>
<accession>Q5KTV1</accession>
<feature type="domain" description="Response regulatory" evidence="13">
    <location>
        <begin position="6"/>
        <end position="119"/>
    </location>
</feature>
<keyword evidence="8" id="KW-0804">Transcription</keyword>
<evidence type="ECO:0000256" key="2">
    <source>
        <dbReference type="ARBA" id="ARBA00022490"/>
    </source>
</evidence>
<dbReference type="InterPro" id="IPR001867">
    <property type="entry name" value="OmpR/PhoB-type_DNA-bd"/>
</dbReference>
<evidence type="ECO:0000256" key="11">
    <source>
        <dbReference type="PROSITE-ProRule" id="PRU01091"/>
    </source>
</evidence>
<dbReference type="GO" id="GO:0000156">
    <property type="term" value="F:phosphorelay response regulator activity"/>
    <property type="evidence" value="ECO:0007669"/>
    <property type="project" value="TreeGrafter"/>
</dbReference>
<dbReference type="Gene3D" id="6.10.250.690">
    <property type="match status" value="1"/>
</dbReference>
<keyword evidence="4" id="KW-0716">Sensory transduction</keyword>
<dbReference type="PANTHER" id="PTHR48111">
    <property type="entry name" value="REGULATOR OF RPOS"/>
    <property type="match status" value="1"/>
</dbReference>
<dbReference type="Pfam" id="PF00486">
    <property type="entry name" value="Trans_reg_C"/>
    <property type="match status" value="1"/>
</dbReference>
<sequence>MQQKINILVVEDDNDINQMLCKIIKKSKYYAIPAYSGTEALLYLENKQWDLVLLDLMLPGISGKEVLKQVREHSSTPVIIISAKNESQYKITSLRMGADDYISKPFDIEEVAARIDALLRRYQKSEREKNTSNQELVFLDIVLNIDSQKVIVNNFEVTLTLREFKILQLLMENPQKIYSKANLFETVWEDKFHGDENTVNVHMSNLRNKLAQNNATDTYIETIWGIGYRLKS</sequence>
<evidence type="ECO:0000259" key="14">
    <source>
        <dbReference type="PROSITE" id="PS51755"/>
    </source>
</evidence>
<dbReference type="CDD" id="cd00383">
    <property type="entry name" value="trans_reg_C"/>
    <property type="match status" value="1"/>
</dbReference>
<dbReference type="GO" id="GO:0005829">
    <property type="term" value="C:cytosol"/>
    <property type="evidence" value="ECO:0007669"/>
    <property type="project" value="TreeGrafter"/>
</dbReference>
<feature type="modified residue" description="4-aspartylphosphate" evidence="10">
    <location>
        <position position="55"/>
    </location>
</feature>
<evidence type="ECO:0000256" key="5">
    <source>
        <dbReference type="ARBA" id="ARBA00023012"/>
    </source>
</evidence>
<dbReference type="GO" id="GO:0032993">
    <property type="term" value="C:protein-DNA complex"/>
    <property type="evidence" value="ECO:0007669"/>
    <property type="project" value="TreeGrafter"/>
</dbReference>
<protein>
    <recommendedName>
        <fullName evidence="9">Response regulator SaeR</fullName>
    </recommendedName>
</protein>
<dbReference type="InterPro" id="IPR011006">
    <property type="entry name" value="CheY-like_superfamily"/>
</dbReference>
<feature type="DNA-binding region" description="OmpR/PhoB-type" evidence="11">
    <location>
        <begin position="133"/>
        <end position="232"/>
    </location>
</feature>
<evidence type="ECO:0000256" key="7">
    <source>
        <dbReference type="ARBA" id="ARBA00023125"/>
    </source>
</evidence>
<comment type="subcellular location">
    <subcellularLocation>
        <location evidence="1">Cytoplasm</location>
    </subcellularLocation>
</comment>
<name>Q5KTV1_STAAU</name>
<dbReference type="GO" id="GO:0000976">
    <property type="term" value="F:transcription cis-regulatory region binding"/>
    <property type="evidence" value="ECO:0007669"/>
    <property type="project" value="TreeGrafter"/>
</dbReference>
<dbReference type="GO" id="GO:0006355">
    <property type="term" value="P:regulation of DNA-templated transcription"/>
    <property type="evidence" value="ECO:0007669"/>
    <property type="project" value="InterPro"/>
</dbReference>
<keyword evidence="2" id="KW-0963">Cytoplasm</keyword>
<dbReference type="PROSITE" id="PS51755">
    <property type="entry name" value="OMPR_PHOB"/>
    <property type="match status" value="1"/>
</dbReference>
<evidence type="ECO:0000313" key="15">
    <source>
        <dbReference type="EMBL" id="BAD86532.1"/>
    </source>
</evidence>
<keyword evidence="12" id="KW-0175">Coiled coil</keyword>
<keyword evidence="6" id="KW-0805">Transcription regulation</keyword>